<dbReference type="EMBL" id="CAMAPF010000967">
    <property type="protein sequence ID" value="CAH9131884.1"/>
    <property type="molecule type" value="Genomic_DNA"/>
</dbReference>
<dbReference type="Proteomes" id="UP001152523">
    <property type="component" value="Unassembled WGS sequence"/>
</dbReference>
<gene>
    <name evidence="2" type="ORF">CEPIT_LOCUS31742</name>
</gene>
<sequence>MASEAYRGEGEGGTEAVIMENTNQSPTTRTGFDSGVQEAVVNIGFEDPGVEAEANLLFEEDFNSENEDDEELLHGRLELKKLVTKRKSVARGKEKVIQEGTYEDGDDNDTDYLTSSDEGSYKSGSDGEEEGSLRTKSRFPTFKPDDKVEFRLGMSFESKAEAKDAMDKYSITNRYLYYWAKNCADMLRATCSNLNKGYTWMVYIAIESRSNSKKWVVKTYHSRHTCNPDWQIPSATASWLVKNFFKSKVGVAEMKVGAMREMVKRELNCDVTLEQMKKAKTMIRKLEKGDIEEEYRNLEDYKEEILRSNQGNTCILNLRQPSPVFDRFYVCFDACKKGFLEGCRRLIGIDGAFLKTEVKGEILTAVGRDANNQMFPIAWVCSCTF</sequence>
<feature type="region of interest" description="Disordered" evidence="1">
    <location>
        <begin position="1"/>
        <end position="32"/>
    </location>
</feature>
<evidence type="ECO:0000256" key="1">
    <source>
        <dbReference type="SAM" id="MobiDB-lite"/>
    </source>
</evidence>
<keyword evidence="3" id="KW-1185">Reference proteome</keyword>
<organism evidence="2 3">
    <name type="scientific">Cuscuta epithymum</name>
    <dbReference type="NCBI Taxonomy" id="186058"/>
    <lineage>
        <taxon>Eukaryota</taxon>
        <taxon>Viridiplantae</taxon>
        <taxon>Streptophyta</taxon>
        <taxon>Embryophyta</taxon>
        <taxon>Tracheophyta</taxon>
        <taxon>Spermatophyta</taxon>
        <taxon>Magnoliopsida</taxon>
        <taxon>eudicotyledons</taxon>
        <taxon>Gunneridae</taxon>
        <taxon>Pentapetalae</taxon>
        <taxon>asterids</taxon>
        <taxon>lamiids</taxon>
        <taxon>Solanales</taxon>
        <taxon>Convolvulaceae</taxon>
        <taxon>Cuscuteae</taxon>
        <taxon>Cuscuta</taxon>
        <taxon>Cuscuta subgen. Cuscuta</taxon>
    </lineage>
</organism>
<feature type="region of interest" description="Disordered" evidence="1">
    <location>
        <begin position="98"/>
        <end position="138"/>
    </location>
</feature>
<feature type="compositionally biased region" description="Polar residues" evidence="1">
    <location>
        <begin position="20"/>
        <end position="31"/>
    </location>
</feature>
<dbReference type="PANTHER" id="PTHR31973">
    <property type="entry name" value="POLYPROTEIN, PUTATIVE-RELATED"/>
    <property type="match status" value="1"/>
</dbReference>
<dbReference type="PANTHER" id="PTHR31973:SF187">
    <property type="entry name" value="MUTATOR TRANSPOSASE MUDRA PROTEIN"/>
    <property type="match status" value="1"/>
</dbReference>
<dbReference type="AlphaFoldDB" id="A0AAV0F8L3"/>
<comment type="caution">
    <text evidence="2">The sequence shown here is derived from an EMBL/GenBank/DDBJ whole genome shotgun (WGS) entry which is preliminary data.</text>
</comment>
<reference evidence="2" key="1">
    <citation type="submission" date="2022-07" db="EMBL/GenBank/DDBJ databases">
        <authorList>
            <person name="Macas J."/>
            <person name="Novak P."/>
            <person name="Neumann P."/>
        </authorList>
    </citation>
    <scope>NUCLEOTIDE SEQUENCE</scope>
</reference>
<evidence type="ECO:0000313" key="3">
    <source>
        <dbReference type="Proteomes" id="UP001152523"/>
    </source>
</evidence>
<feature type="compositionally biased region" description="Basic and acidic residues" evidence="1">
    <location>
        <begin position="1"/>
        <end position="10"/>
    </location>
</feature>
<protein>
    <recommendedName>
        <fullName evidence="4">Transposase MuDR plant domain-containing protein</fullName>
    </recommendedName>
</protein>
<feature type="compositionally biased region" description="Acidic residues" evidence="1">
    <location>
        <begin position="101"/>
        <end position="110"/>
    </location>
</feature>
<evidence type="ECO:0008006" key="4">
    <source>
        <dbReference type="Google" id="ProtNLM"/>
    </source>
</evidence>
<evidence type="ECO:0000313" key="2">
    <source>
        <dbReference type="EMBL" id="CAH9131884.1"/>
    </source>
</evidence>
<accession>A0AAV0F8L3</accession>
<proteinExistence type="predicted"/>
<name>A0AAV0F8L3_9ASTE</name>